<comment type="caution">
    <text evidence="4">The sequence shown here is derived from an EMBL/GenBank/DDBJ whole genome shotgun (WGS) entry which is preliminary data.</text>
</comment>
<evidence type="ECO:0000256" key="2">
    <source>
        <dbReference type="ARBA" id="ARBA00022679"/>
    </source>
</evidence>
<gene>
    <name evidence="4" type="ORF">FisN_1Lh460</name>
</gene>
<dbReference type="InterPro" id="IPR010286">
    <property type="entry name" value="METTL16/RlmF"/>
</dbReference>
<dbReference type="GO" id="GO:0070475">
    <property type="term" value="P:rRNA base methylation"/>
    <property type="evidence" value="ECO:0007669"/>
    <property type="project" value="TreeGrafter"/>
</dbReference>
<evidence type="ECO:0000256" key="1">
    <source>
        <dbReference type="ARBA" id="ARBA00022603"/>
    </source>
</evidence>
<dbReference type="GO" id="GO:0008168">
    <property type="term" value="F:methyltransferase activity"/>
    <property type="evidence" value="ECO:0007669"/>
    <property type="project" value="UniProtKB-KW"/>
</dbReference>
<dbReference type="AlphaFoldDB" id="A0A1Z5K1L9"/>
<evidence type="ECO:0000313" key="5">
    <source>
        <dbReference type="Proteomes" id="UP000198406"/>
    </source>
</evidence>
<dbReference type="SUPFAM" id="SSF53335">
    <property type="entry name" value="S-adenosyl-L-methionine-dependent methyltransferases"/>
    <property type="match status" value="1"/>
</dbReference>
<name>A0A1Z5K1L9_FISSO</name>
<dbReference type="Pfam" id="PF05971">
    <property type="entry name" value="Methyltransf_10"/>
    <property type="match status" value="1"/>
</dbReference>
<evidence type="ECO:0000313" key="4">
    <source>
        <dbReference type="EMBL" id="GAX20059.1"/>
    </source>
</evidence>
<keyword evidence="1 4" id="KW-0489">Methyltransferase</keyword>
<dbReference type="OrthoDB" id="514248at2759"/>
<sequence length="553" mass="62311">MESSHCRKRGRASPPSLTEGPQACLCSRPATCSCGYFGVSFNSLLTPDFEELASRFPDFRKALKEVEYARRNAKQRGGSTSLAASLTHSFSAALTKALLHIHFHVSLPRIPDNHLCPPVPNRFFYIRWIQTELIPLLIPVSNHTSPCFVNLQEQLLGIMLDIGTGASCIYPLLFAASHQQGHHRHKPYLRAFFATEIDPESVDLARQNVQGNPLLNPFLHIVQVSMDQARDHYGPLQCSLDHLPPEARLVDVCMTNPPFYDSENPNEMSQIRADGRHRTAMTVSEGSYPGGEMGFVLDILCDSIRAFLSSSLSFANAGAPSSISPPKWCSSMIGKKSSWTTLKNALEQLLGMSHVQSTEFGPGHMTRWFLAWTFLRPHIRSPLAHTDLWSFYVDVGGINFNNQQLVSEIASRMQAYCEGRVQGRQLMIRWNQERNIAIIEEHHGALNSSVWFGDDTLPPRLHQMVHGHFSPEQRRLLLPFEGHFQIEVSIRCISEKSVAVAAQAFSHTRYGKMTVEKLKQQMEGEICQTNRKWRRKHQRSQALEQAGESMTLS</sequence>
<dbReference type="GO" id="GO:0005634">
    <property type="term" value="C:nucleus"/>
    <property type="evidence" value="ECO:0007669"/>
    <property type="project" value="TreeGrafter"/>
</dbReference>
<accession>A0A1Z5K1L9</accession>
<organism evidence="4 5">
    <name type="scientific">Fistulifera solaris</name>
    <name type="common">Oleaginous diatom</name>
    <dbReference type="NCBI Taxonomy" id="1519565"/>
    <lineage>
        <taxon>Eukaryota</taxon>
        <taxon>Sar</taxon>
        <taxon>Stramenopiles</taxon>
        <taxon>Ochrophyta</taxon>
        <taxon>Bacillariophyta</taxon>
        <taxon>Bacillariophyceae</taxon>
        <taxon>Bacillariophycidae</taxon>
        <taxon>Naviculales</taxon>
        <taxon>Naviculaceae</taxon>
        <taxon>Fistulifera</taxon>
    </lineage>
</organism>
<evidence type="ECO:0000256" key="3">
    <source>
        <dbReference type="SAM" id="MobiDB-lite"/>
    </source>
</evidence>
<feature type="compositionally biased region" description="Basic residues" evidence="3">
    <location>
        <begin position="1"/>
        <end position="11"/>
    </location>
</feature>
<dbReference type="Gene3D" id="3.40.50.150">
    <property type="entry name" value="Vaccinia Virus protein VP39"/>
    <property type="match status" value="1"/>
</dbReference>
<protein>
    <submittedName>
        <fullName evidence="4">Methyltransferase</fullName>
    </submittedName>
</protein>
<feature type="region of interest" description="Disordered" evidence="3">
    <location>
        <begin position="1"/>
        <end position="21"/>
    </location>
</feature>
<keyword evidence="5" id="KW-1185">Reference proteome</keyword>
<dbReference type="PANTHER" id="PTHR13393">
    <property type="entry name" value="SAM-DEPENDENT METHYLTRANSFERASE"/>
    <property type="match status" value="1"/>
</dbReference>
<keyword evidence="2 4" id="KW-0808">Transferase</keyword>
<proteinExistence type="predicted"/>
<dbReference type="InterPro" id="IPR029063">
    <property type="entry name" value="SAM-dependent_MTases_sf"/>
</dbReference>
<dbReference type="InParanoid" id="A0A1Z5K1L9"/>
<reference evidence="4 5" key="1">
    <citation type="journal article" date="2015" name="Plant Cell">
        <title>Oil accumulation by the oleaginous diatom Fistulifera solaris as revealed by the genome and transcriptome.</title>
        <authorList>
            <person name="Tanaka T."/>
            <person name="Maeda Y."/>
            <person name="Veluchamy A."/>
            <person name="Tanaka M."/>
            <person name="Abida H."/>
            <person name="Marechal E."/>
            <person name="Bowler C."/>
            <person name="Muto M."/>
            <person name="Sunaga Y."/>
            <person name="Tanaka M."/>
            <person name="Yoshino T."/>
            <person name="Taniguchi T."/>
            <person name="Fukuda Y."/>
            <person name="Nemoto M."/>
            <person name="Matsumoto M."/>
            <person name="Wong P.S."/>
            <person name="Aburatani S."/>
            <person name="Fujibuchi W."/>
        </authorList>
    </citation>
    <scope>NUCLEOTIDE SEQUENCE [LARGE SCALE GENOMIC DNA]</scope>
    <source>
        <strain evidence="4 5">JPCC DA0580</strain>
    </source>
</reference>
<dbReference type="Proteomes" id="UP000198406">
    <property type="component" value="Unassembled WGS sequence"/>
</dbReference>
<dbReference type="EMBL" id="BDSP01000141">
    <property type="protein sequence ID" value="GAX20059.1"/>
    <property type="molecule type" value="Genomic_DNA"/>
</dbReference>
<dbReference type="PANTHER" id="PTHR13393:SF0">
    <property type="entry name" value="RNA N6-ADENOSINE-METHYLTRANSFERASE METTL16"/>
    <property type="match status" value="1"/>
</dbReference>